<evidence type="ECO:0000256" key="17">
    <source>
        <dbReference type="SAM" id="Phobius"/>
    </source>
</evidence>
<dbReference type="AlphaFoldDB" id="A0AA97LED2"/>
<evidence type="ECO:0000256" key="9">
    <source>
        <dbReference type="ARBA" id="ARBA00022692"/>
    </source>
</evidence>
<keyword evidence="10" id="KW-0735">Signal-anchor</keyword>
<evidence type="ECO:0000256" key="14">
    <source>
        <dbReference type="ARBA" id="ARBA00033257"/>
    </source>
</evidence>
<dbReference type="GO" id="GO:0005886">
    <property type="term" value="C:plasma membrane"/>
    <property type="evidence" value="ECO:0007669"/>
    <property type="project" value="UniProtKB-SubCell"/>
</dbReference>
<feature type="disulfide bond" evidence="16">
    <location>
        <begin position="174"/>
        <end position="213"/>
    </location>
</feature>
<feature type="transmembrane region" description="Helical" evidence="17">
    <location>
        <begin position="24"/>
        <end position="46"/>
    </location>
</feature>
<evidence type="ECO:0000313" key="19">
    <source>
        <dbReference type="Proteomes" id="UP001190640"/>
    </source>
</evidence>
<accession>A0AA97LED2</accession>
<evidence type="ECO:0000256" key="3">
    <source>
        <dbReference type="ARBA" id="ARBA00004613"/>
    </source>
</evidence>
<evidence type="ECO:0000256" key="13">
    <source>
        <dbReference type="ARBA" id="ARBA00023157"/>
    </source>
</evidence>
<keyword evidence="8" id="KW-0964">Secreted</keyword>
<dbReference type="Proteomes" id="UP001190640">
    <property type="component" value="Chromosome 13"/>
</dbReference>
<dbReference type="SMART" id="SM00207">
    <property type="entry name" value="TNF"/>
    <property type="match status" value="1"/>
</dbReference>
<dbReference type="GeneID" id="129341522"/>
<dbReference type="GO" id="GO:0005615">
    <property type="term" value="C:extracellular space"/>
    <property type="evidence" value="ECO:0007669"/>
    <property type="project" value="UniProtKB-KW"/>
</dbReference>
<gene>
    <name evidence="20" type="primary">CD40LG</name>
</gene>
<dbReference type="GO" id="GO:0005164">
    <property type="term" value="F:tumor necrosis factor receptor binding"/>
    <property type="evidence" value="ECO:0007669"/>
    <property type="project" value="InterPro"/>
</dbReference>
<evidence type="ECO:0000259" key="18">
    <source>
        <dbReference type="PROSITE" id="PS50049"/>
    </source>
</evidence>
<feature type="transmembrane region" description="Helical" evidence="17">
    <location>
        <begin position="165"/>
        <end position="189"/>
    </location>
</feature>
<protein>
    <recommendedName>
        <fullName evidence="5 15">CD40 ligand</fullName>
        <shortName evidence="15">CD40-L</shortName>
    </recommendedName>
    <alternativeName>
        <fullName evidence="14 15">Tumor necrosis factor ligand superfamily member 5</fullName>
    </alternativeName>
</protein>
<organism evidence="19 20">
    <name type="scientific">Eublepharis macularius</name>
    <name type="common">Leopard gecko</name>
    <name type="synonym">Cyrtodactylus macularius</name>
    <dbReference type="NCBI Taxonomy" id="481883"/>
    <lineage>
        <taxon>Eukaryota</taxon>
        <taxon>Metazoa</taxon>
        <taxon>Chordata</taxon>
        <taxon>Craniata</taxon>
        <taxon>Vertebrata</taxon>
        <taxon>Euteleostomi</taxon>
        <taxon>Lepidosauria</taxon>
        <taxon>Squamata</taxon>
        <taxon>Bifurcata</taxon>
        <taxon>Gekkota</taxon>
        <taxon>Eublepharidae</taxon>
        <taxon>Eublepharinae</taxon>
        <taxon>Eublepharis</taxon>
    </lineage>
</organism>
<dbReference type="GO" id="GO:0030168">
    <property type="term" value="P:platelet activation"/>
    <property type="evidence" value="ECO:0007669"/>
    <property type="project" value="UniProtKB-UniRule"/>
</dbReference>
<dbReference type="PROSITE" id="PS50049">
    <property type="entry name" value="THD_2"/>
    <property type="match status" value="1"/>
</dbReference>
<evidence type="ECO:0000256" key="5">
    <source>
        <dbReference type="ARBA" id="ARBA00014276"/>
    </source>
</evidence>
<comment type="subunit">
    <text evidence="15">Homotrimer.</text>
</comment>
<comment type="subcellular location">
    <subcellularLocation>
        <location evidence="2">Cell membrane</location>
        <topology evidence="2">Single-pass type II membrane protein</topology>
    </subcellularLocation>
    <subcellularLocation>
        <location evidence="1">Cell surface</location>
    </subcellularLocation>
    <subcellularLocation>
        <location evidence="3">Secreted</location>
    </subcellularLocation>
</comment>
<keyword evidence="6" id="KW-1003">Cell membrane</keyword>
<dbReference type="InterPro" id="IPR003263">
    <property type="entry name" value="CD40L"/>
</dbReference>
<dbReference type="InterPro" id="IPR006052">
    <property type="entry name" value="TNF_dom"/>
</dbReference>
<dbReference type="GO" id="GO:0005125">
    <property type="term" value="F:cytokine activity"/>
    <property type="evidence" value="ECO:0007669"/>
    <property type="project" value="UniProtKB-KW"/>
</dbReference>
<feature type="domain" description="THD" evidence="18">
    <location>
        <begin position="119"/>
        <end position="256"/>
    </location>
</feature>
<comment type="similarity">
    <text evidence="4 15">Belongs to the tumor necrosis factor family.</text>
</comment>
<name>A0AA97LED2_EUBMA</name>
<evidence type="ECO:0000256" key="10">
    <source>
        <dbReference type="ARBA" id="ARBA00022968"/>
    </source>
</evidence>
<evidence type="ECO:0000256" key="6">
    <source>
        <dbReference type="ARBA" id="ARBA00022475"/>
    </source>
</evidence>
<evidence type="ECO:0000313" key="20">
    <source>
        <dbReference type="RefSeq" id="XP_054852740.1"/>
    </source>
</evidence>
<keyword evidence="9 17" id="KW-0812">Transmembrane</keyword>
<dbReference type="GO" id="GO:0006954">
    <property type="term" value="P:inflammatory response"/>
    <property type="evidence" value="ECO:0007669"/>
    <property type="project" value="UniProtKB-UniRule"/>
</dbReference>
<comment type="function">
    <molecule>CD40 ligand, soluble form</molecule>
    <text evidence="15">Acts as a ligand for integrins, specifically ITGA5:ITGB1 and ITGAV:ITGB3; both integrins and the CD40 receptor are required for activation of CD40-CD40LG signaling, which have cell-type dependent effects, such as B-cell activation, NF-kappa-B signaling and anti-apoptotic signaling.</text>
</comment>
<evidence type="ECO:0000256" key="8">
    <source>
        <dbReference type="ARBA" id="ARBA00022525"/>
    </source>
</evidence>
<keyword evidence="12 17" id="KW-0472">Membrane</keyword>
<evidence type="ECO:0000256" key="15">
    <source>
        <dbReference type="PIRNR" id="PIRNR016527"/>
    </source>
</evidence>
<evidence type="ECO:0000256" key="12">
    <source>
        <dbReference type="ARBA" id="ARBA00023136"/>
    </source>
</evidence>
<reference evidence="20" key="1">
    <citation type="submission" date="2025-08" db="UniProtKB">
        <authorList>
            <consortium name="RefSeq"/>
        </authorList>
    </citation>
    <scope>IDENTIFICATION</scope>
    <source>
        <tissue evidence="20">Blood</tissue>
    </source>
</reference>
<dbReference type="PIRSF" id="PIRSF016527">
    <property type="entry name" value="TNF_5"/>
    <property type="match status" value="1"/>
</dbReference>
<evidence type="ECO:0000256" key="11">
    <source>
        <dbReference type="ARBA" id="ARBA00022989"/>
    </source>
</evidence>
<evidence type="ECO:0000256" key="4">
    <source>
        <dbReference type="ARBA" id="ARBA00008670"/>
    </source>
</evidence>
<evidence type="ECO:0000256" key="16">
    <source>
        <dbReference type="PIRSR" id="PIRSR016527-2"/>
    </source>
</evidence>
<evidence type="ECO:0000256" key="1">
    <source>
        <dbReference type="ARBA" id="ARBA00004241"/>
    </source>
</evidence>
<dbReference type="InterPro" id="IPR008983">
    <property type="entry name" value="Tumour_necrosis_fac-like_dom"/>
</dbReference>
<dbReference type="RefSeq" id="XP_054852740.1">
    <property type="nucleotide sequence ID" value="XM_054996765.1"/>
</dbReference>
<evidence type="ECO:0000256" key="7">
    <source>
        <dbReference type="ARBA" id="ARBA00022514"/>
    </source>
</evidence>
<dbReference type="SUPFAM" id="SSF49842">
    <property type="entry name" value="TNF-like"/>
    <property type="match status" value="1"/>
</dbReference>
<keyword evidence="19" id="KW-1185">Reference proteome</keyword>
<dbReference type="Pfam" id="PF00229">
    <property type="entry name" value="TNF"/>
    <property type="match status" value="1"/>
</dbReference>
<dbReference type="KEGG" id="emc:129341522"/>
<proteinExistence type="inferred from homology"/>
<keyword evidence="13 16" id="KW-1015">Disulfide bond</keyword>
<dbReference type="GO" id="GO:0009986">
    <property type="term" value="C:cell surface"/>
    <property type="evidence" value="ECO:0007669"/>
    <property type="project" value="UniProtKB-SubCell"/>
</dbReference>
<dbReference type="Gene3D" id="2.60.120.40">
    <property type="match status" value="1"/>
</dbReference>
<keyword evidence="11 17" id="KW-1133">Transmembrane helix</keyword>
<comment type="function">
    <text evidence="15">Cytokine that acts as a ligand to CD40/TNFRSF5. Costimulates T-cell proliferation and cytokine production. Involved in immunoglobulin class switching.</text>
</comment>
<dbReference type="GO" id="GO:0006955">
    <property type="term" value="P:immune response"/>
    <property type="evidence" value="ECO:0007669"/>
    <property type="project" value="InterPro"/>
</dbReference>
<dbReference type="CDD" id="cd00184">
    <property type="entry name" value="TNF"/>
    <property type="match status" value="1"/>
</dbReference>
<keyword evidence="7 15" id="KW-0202">Cytokine</keyword>
<dbReference type="GO" id="GO:0042100">
    <property type="term" value="P:B cell proliferation"/>
    <property type="evidence" value="ECO:0007669"/>
    <property type="project" value="UniProtKB-UniRule"/>
</dbReference>
<dbReference type="CTD" id="959"/>
<evidence type="ECO:0000256" key="2">
    <source>
        <dbReference type="ARBA" id="ARBA00004401"/>
    </source>
</evidence>
<dbReference type="PRINTS" id="PR01702">
    <property type="entry name" value="CD40LIGAND"/>
</dbReference>
<dbReference type="PANTHER" id="PTHR11471">
    <property type="entry name" value="TUMOR NECROSIS FACTOR FAMILY MEMBER"/>
    <property type="match status" value="1"/>
</dbReference>
<dbReference type="PANTHER" id="PTHR11471:SF5">
    <property type="entry name" value="CD40 LIGAND"/>
    <property type="match status" value="1"/>
</dbReference>
<dbReference type="GO" id="GO:0005174">
    <property type="term" value="F:CD40 receptor binding"/>
    <property type="evidence" value="ECO:0007669"/>
    <property type="project" value="UniProtKB-UniRule"/>
</dbReference>
<sequence>MDLNEPYSPTTPRPAGTTAAMKTVLYLIISFVIAHLVGAVLFGLYLHMKLDKVEDEMNLREEFLFLRRLQKCRKSQDADTSLLDCTAILNEFQNLRDLKSKVPQEIPPAKQIGTKKPTASIHFAGFQNSSQKVSVLQWTEAVYAPSDDTFSYQEGKLKVARGGRYYIYAQVTFCVNSVSYMPFSVYMYLHLPSETDHLLLKGVRTLRHSDKVCNLHSVHLGRVVELQQGHTIFINVTDSSSVNYDHGNTYFGMFELSERSP</sequence>